<keyword evidence="5" id="KW-1133">Transmembrane helix</keyword>
<evidence type="ECO:0000313" key="9">
    <source>
        <dbReference type="Proteomes" id="UP001589611"/>
    </source>
</evidence>
<dbReference type="Proteomes" id="UP001589611">
    <property type="component" value="Unassembled WGS sequence"/>
</dbReference>
<feature type="domain" description="Gram-positive cocci surface proteins LPxTG" evidence="7">
    <location>
        <begin position="142"/>
        <end position="183"/>
    </location>
</feature>
<feature type="chain" id="PRO_5046633505" evidence="6">
    <location>
        <begin position="29"/>
        <end position="183"/>
    </location>
</feature>
<dbReference type="InterPro" id="IPR019931">
    <property type="entry name" value="LPXTG_anchor"/>
</dbReference>
<sequence length="183" mass="17667">MKHPVRTVLAASAFVALAVLAVPSAASANAIYPPSGSCTVSPATPAAGETVRFQCSAETFSPNEPVTITVTGENGAGAAIGMIKFAITTASGTSTSTDVGALSAVPITLPSNASGTYNIAAVSPTSAGSTAAATISSDGSGLPTTGLDSASLTGLWIGGGALVLAGAALGVTAMVRRSRRNAD</sequence>
<dbReference type="RefSeq" id="WP_344711811.1">
    <property type="nucleotide sequence ID" value="NZ_BAAAWH010000001.1"/>
</dbReference>
<proteinExistence type="predicted"/>
<keyword evidence="4" id="KW-0572">Peptidoglycan-anchor</keyword>
<keyword evidence="1" id="KW-0134">Cell wall</keyword>
<evidence type="ECO:0000256" key="1">
    <source>
        <dbReference type="ARBA" id="ARBA00022512"/>
    </source>
</evidence>
<keyword evidence="2" id="KW-0964">Secreted</keyword>
<accession>A0ABV5T3L0</accession>
<evidence type="ECO:0000313" key="8">
    <source>
        <dbReference type="EMBL" id="MFB9647195.1"/>
    </source>
</evidence>
<evidence type="ECO:0000256" key="3">
    <source>
        <dbReference type="ARBA" id="ARBA00022729"/>
    </source>
</evidence>
<dbReference type="EMBL" id="JBHMBE010000008">
    <property type="protein sequence ID" value="MFB9647195.1"/>
    <property type="molecule type" value="Genomic_DNA"/>
</dbReference>
<name>A0ABV5T3L0_9MICO</name>
<reference evidence="8 9" key="1">
    <citation type="submission" date="2024-09" db="EMBL/GenBank/DDBJ databases">
        <authorList>
            <person name="Sun Q."/>
            <person name="Mori K."/>
        </authorList>
    </citation>
    <scope>NUCLEOTIDE SEQUENCE [LARGE SCALE GENOMIC DNA]</scope>
    <source>
        <strain evidence="8 9">JCM 1342</strain>
    </source>
</reference>
<keyword evidence="5" id="KW-0472">Membrane</keyword>
<organism evidence="8 9">
    <name type="scientific">Microbacterium terregens</name>
    <dbReference type="NCBI Taxonomy" id="69363"/>
    <lineage>
        <taxon>Bacteria</taxon>
        <taxon>Bacillati</taxon>
        <taxon>Actinomycetota</taxon>
        <taxon>Actinomycetes</taxon>
        <taxon>Micrococcales</taxon>
        <taxon>Microbacteriaceae</taxon>
        <taxon>Microbacterium</taxon>
    </lineage>
</organism>
<keyword evidence="5" id="KW-0812">Transmembrane</keyword>
<evidence type="ECO:0000256" key="6">
    <source>
        <dbReference type="SAM" id="SignalP"/>
    </source>
</evidence>
<evidence type="ECO:0000256" key="4">
    <source>
        <dbReference type="ARBA" id="ARBA00023088"/>
    </source>
</evidence>
<evidence type="ECO:0000259" key="7">
    <source>
        <dbReference type="PROSITE" id="PS50847"/>
    </source>
</evidence>
<dbReference type="PROSITE" id="PS50847">
    <property type="entry name" value="GRAM_POS_ANCHORING"/>
    <property type="match status" value="1"/>
</dbReference>
<feature type="signal peptide" evidence="6">
    <location>
        <begin position="1"/>
        <end position="28"/>
    </location>
</feature>
<evidence type="ECO:0000256" key="5">
    <source>
        <dbReference type="SAM" id="Phobius"/>
    </source>
</evidence>
<gene>
    <name evidence="8" type="ORF">ACFFPJ_15465</name>
</gene>
<feature type="transmembrane region" description="Helical" evidence="5">
    <location>
        <begin position="155"/>
        <end position="175"/>
    </location>
</feature>
<comment type="caution">
    <text evidence="8">The sequence shown here is derived from an EMBL/GenBank/DDBJ whole genome shotgun (WGS) entry which is preliminary data.</text>
</comment>
<protein>
    <submittedName>
        <fullName evidence="8">Cell wall protein</fullName>
    </submittedName>
</protein>
<keyword evidence="3 6" id="KW-0732">Signal</keyword>
<keyword evidence="9" id="KW-1185">Reference proteome</keyword>
<evidence type="ECO:0000256" key="2">
    <source>
        <dbReference type="ARBA" id="ARBA00022525"/>
    </source>
</evidence>